<keyword evidence="2" id="KW-1185">Reference proteome</keyword>
<organism evidence="1 2">
    <name type="scientific">Falsigemmobacter intermedius</name>
    <dbReference type="NCBI Taxonomy" id="1553448"/>
    <lineage>
        <taxon>Bacteria</taxon>
        <taxon>Pseudomonadati</taxon>
        <taxon>Pseudomonadota</taxon>
        <taxon>Alphaproteobacteria</taxon>
        <taxon>Rhodobacterales</taxon>
        <taxon>Paracoccaceae</taxon>
        <taxon>Falsigemmobacter</taxon>
    </lineage>
</organism>
<dbReference type="EMBL" id="SBLC01000061">
    <property type="protein sequence ID" value="RWY36395.1"/>
    <property type="molecule type" value="Genomic_DNA"/>
</dbReference>
<proteinExistence type="predicted"/>
<name>A0A451GGQ5_9RHOB</name>
<comment type="caution">
    <text evidence="1">The sequence shown here is derived from an EMBL/GenBank/DDBJ whole genome shotgun (WGS) entry which is preliminary data.</text>
</comment>
<dbReference type="AlphaFoldDB" id="A0A451GGQ5"/>
<dbReference type="Proteomes" id="UP000287168">
    <property type="component" value="Unassembled WGS sequence"/>
</dbReference>
<dbReference type="RefSeq" id="WP_128490870.1">
    <property type="nucleotide sequence ID" value="NZ_JBHLXB010000045.1"/>
</dbReference>
<reference evidence="1 2" key="1">
    <citation type="journal article" date="2015" name="Int. J. Syst. Evol. Microbiol.">
        <title>Gemmobacter intermedius sp. nov., isolated from a white stork (Ciconia ciconia).</title>
        <authorList>
            <person name="Kampfer P."/>
            <person name="Jerzak L."/>
            <person name="Wilharm G."/>
            <person name="Golke J."/>
            <person name="Busse H.J."/>
            <person name="Glaeser S.P."/>
        </authorList>
    </citation>
    <scope>NUCLEOTIDE SEQUENCE [LARGE SCALE GENOMIC DNA]</scope>
    <source>
        <strain evidence="1 2">119/4</strain>
    </source>
</reference>
<evidence type="ECO:0000313" key="2">
    <source>
        <dbReference type="Proteomes" id="UP000287168"/>
    </source>
</evidence>
<protein>
    <submittedName>
        <fullName evidence="1">Uncharacterized protein</fullName>
    </submittedName>
</protein>
<sequence>MSFMAPIDTSPLREIRGADLMGELQAFIADLQRENAALHDLCAARAAENERLKADLAAVKKTLTTDALPAIQTGKITR</sequence>
<accession>A0A451GGQ5</accession>
<gene>
    <name evidence="1" type="ORF">EP867_18140</name>
</gene>
<evidence type="ECO:0000313" key="1">
    <source>
        <dbReference type="EMBL" id="RWY36395.1"/>
    </source>
</evidence>